<dbReference type="EMBL" id="AEGP01000022">
    <property type="protein sequence ID" value="EGG42783.1"/>
    <property type="molecule type" value="Genomic_DNA"/>
</dbReference>
<keyword evidence="1" id="KW-0175">Coiled coil</keyword>
<evidence type="ECO:0000256" key="1">
    <source>
        <dbReference type="SAM" id="Coils"/>
    </source>
</evidence>
<organism evidence="2">
    <name type="scientific">Candidatus Nitrosarchaeum limnium SFB1</name>
    <dbReference type="NCBI Taxonomy" id="886738"/>
    <lineage>
        <taxon>Archaea</taxon>
        <taxon>Nitrososphaerota</taxon>
        <taxon>Nitrososphaeria</taxon>
        <taxon>Nitrosopumilales</taxon>
        <taxon>Nitrosopumilaceae</taxon>
        <taxon>Nitrosarchaeum</taxon>
    </lineage>
</organism>
<dbReference type="AlphaFoldDB" id="F3KIN9"/>
<reference evidence="2" key="1">
    <citation type="journal article" date="2011" name="PLoS ONE">
        <title>Genome of a low-salinity ammonia-oxidizing archaeon determined by single-cell and metagenomic analysis.</title>
        <authorList>
            <person name="Blainey P.C."/>
            <person name="Mosier A.C."/>
            <person name="Potanina A."/>
            <person name="Francis C.A."/>
            <person name="Quake S.R."/>
        </authorList>
    </citation>
    <scope>NUCLEOTIDE SEQUENCE [LARGE SCALE GENOMIC DNA]</scope>
    <source>
        <strain evidence="2">SFB1</strain>
    </source>
</reference>
<sequence>MDFENDIEALETAILEVDQRIKKLEEHKDSVNKEIREGKSDNKTIIETLRRLEHNLKELHKKQTFLIKERDSKSLSS</sequence>
<comment type="caution">
    <text evidence="2">The sequence shown here is derived from an EMBL/GenBank/DDBJ whole genome shotgun (WGS) entry which is preliminary data.</text>
</comment>
<dbReference type="Gene3D" id="1.20.5.340">
    <property type="match status" value="1"/>
</dbReference>
<dbReference type="Proteomes" id="UP000004348">
    <property type="component" value="Chromosome"/>
</dbReference>
<evidence type="ECO:0000313" key="2">
    <source>
        <dbReference type="EMBL" id="EGG42783.1"/>
    </source>
</evidence>
<accession>F3KIN9</accession>
<gene>
    <name evidence="2" type="ORF">Nlim_0338</name>
</gene>
<dbReference type="HOGENOM" id="CLU_2629531_0_0_2"/>
<name>F3KIN9_9ARCH</name>
<protein>
    <submittedName>
        <fullName evidence="2">Uncharacterized protein</fullName>
    </submittedName>
</protein>
<feature type="coiled-coil region" evidence="1">
    <location>
        <begin position="7"/>
        <end position="69"/>
    </location>
</feature>
<proteinExistence type="predicted"/>